<dbReference type="KEGG" id="mpc:Mar181_2735"/>
<name>F6CYT4_MARPP</name>
<proteinExistence type="predicted"/>
<evidence type="ECO:0000313" key="2">
    <source>
        <dbReference type="Proteomes" id="UP000009230"/>
    </source>
</evidence>
<keyword evidence="2" id="KW-1185">Reference proteome</keyword>
<reference evidence="1 2" key="1">
    <citation type="journal article" date="2012" name="Stand. Genomic Sci.">
        <title>Complete genome sequence of Marinomonas posidonica type strain (IVIA-Po-181(T)).</title>
        <authorList>
            <person name="Lucas-Elio P."/>
            <person name="Goodwin L."/>
            <person name="Woyke T."/>
            <person name="Pitluck S."/>
            <person name="Nolan M."/>
            <person name="Kyrpides N.C."/>
            <person name="Detter J.C."/>
            <person name="Copeland A."/>
            <person name="Lu M."/>
            <person name="Bruce D."/>
            <person name="Detter C."/>
            <person name="Tapia R."/>
            <person name="Han S."/>
            <person name="Land M.L."/>
            <person name="Ivanova N."/>
            <person name="Mikhailova N."/>
            <person name="Johnston A.W."/>
            <person name="Sanchez-Amat A."/>
        </authorList>
    </citation>
    <scope>NUCLEOTIDE SEQUENCE [LARGE SCALE GENOMIC DNA]</scope>
    <source>
        <strain evidence="2">CECT 7376 / NCIMB 14433 / IVIA-Po-181</strain>
    </source>
</reference>
<dbReference type="AlphaFoldDB" id="F6CYT4"/>
<dbReference type="Proteomes" id="UP000009230">
    <property type="component" value="Chromosome"/>
</dbReference>
<organism evidence="1 2">
    <name type="scientific">Marinomonas posidonica (strain CECT 7376 / NCIMB 14433 / IVIA-Po-181)</name>
    <dbReference type="NCBI Taxonomy" id="491952"/>
    <lineage>
        <taxon>Bacteria</taxon>
        <taxon>Pseudomonadati</taxon>
        <taxon>Pseudomonadota</taxon>
        <taxon>Gammaproteobacteria</taxon>
        <taxon>Oceanospirillales</taxon>
        <taxon>Oceanospirillaceae</taxon>
        <taxon>Marinomonas</taxon>
    </lineage>
</organism>
<dbReference type="EMBL" id="CP002771">
    <property type="protein sequence ID" value="AEF55766.1"/>
    <property type="molecule type" value="Genomic_DNA"/>
</dbReference>
<gene>
    <name evidence="1" type="ordered locus">Mar181_2735</name>
</gene>
<dbReference type="STRING" id="491952.Mar181_2735"/>
<sequence>MVASTKALVDHLKKPQQVKLTGAFLCLMSRFYISVELSAN</sequence>
<evidence type="ECO:0000313" key="1">
    <source>
        <dbReference type="EMBL" id="AEF55766.1"/>
    </source>
</evidence>
<dbReference type="HOGENOM" id="CLU_3292176_0_0_6"/>
<accession>F6CYT4</accession>
<protein>
    <submittedName>
        <fullName evidence="1">Uncharacterized protein</fullName>
    </submittedName>
</protein>